<dbReference type="SUPFAM" id="SSF55729">
    <property type="entry name" value="Acyl-CoA N-acyltransferases (Nat)"/>
    <property type="match status" value="1"/>
</dbReference>
<accession>A0A450XLI7</accession>
<dbReference type="Pfam" id="PF00583">
    <property type="entry name" value="Acetyltransf_1"/>
    <property type="match status" value="1"/>
</dbReference>
<gene>
    <name evidence="2" type="ORF">BECKMB1821G_GA0114241_105921</name>
    <name evidence="4" type="ORF">BECKMB1821H_GA0114242_110010</name>
    <name evidence="3" type="ORF">BECKMB1821I_GA0114274_110310</name>
</gene>
<evidence type="ECO:0000313" key="3">
    <source>
        <dbReference type="EMBL" id="VFK35178.1"/>
    </source>
</evidence>
<reference evidence="2" key="1">
    <citation type="submission" date="2019-02" db="EMBL/GenBank/DDBJ databases">
        <authorList>
            <person name="Gruber-Vodicka R. H."/>
            <person name="Seah K. B. B."/>
        </authorList>
    </citation>
    <scope>NUCLEOTIDE SEQUENCE</scope>
    <source>
        <strain evidence="2">BECK_BZ197</strain>
        <strain evidence="4">BECK_BZ198</strain>
        <strain evidence="3">BECK_BZ199</strain>
    </source>
</reference>
<dbReference type="EMBL" id="CAADFO010000059">
    <property type="protein sequence ID" value="VFK30137.1"/>
    <property type="molecule type" value="Genomic_DNA"/>
</dbReference>
<dbReference type="PANTHER" id="PTHR43233:SF1">
    <property type="entry name" value="FAMILY N-ACETYLTRANSFERASE, PUTATIVE (AFU_ORTHOLOGUE AFUA_6G03350)-RELATED"/>
    <property type="match status" value="1"/>
</dbReference>
<dbReference type="CDD" id="cd04301">
    <property type="entry name" value="NAT_SF"/>
    <property type="match status" value="1"/>
</dbReference>
<dbReference type="Gene3D" id="3.40.630.30">
    <property type="match status" value="1"/>
</dbReference>
<dbReference type="PROSITE" id="PS51186">
    <property type="entry name" value="GNAT"/>
    <property type="match status" value="1"/>
</dbReference>
<name>A0A450XLI7_9GAMM</name>
<dbReference type="GO" id="GO:0016747">
    <property type="term" value="F:acyltransferase activity, transferring groups other than amino-acyl groups"/>
    <property type="evidence" value="ECO:0007669"/>
    <property type="project" value="InterPro"/>
</dbReference>
<dbReference type="EMBL" id="CAADGH010000100">
    <property type="protein sequence ID" value="VFK77111.1"/>
    <property type="molecule type" value="Genomic_DNA"/>
</dbReference>
<sequence length="153" mass="17596">MHHYIERLPTPLEYNSLRYAVGWVTFDVDTIERSLEKSVYCICVEYDNELIGLGRVVGDGGVCFYIHDVIVLPKFRRKGIGEGIFEHFMKYFSQNATKGSYIAAMVGKGAENLYSKYNFWIRPNKILGPGMMQFWDDPDMNAYHNVAESNDCS</sequence>
<proteinExistence type="predicted"/>
<feature type="domain" description="N-acetyltransferase" evidence="1">
    <location>
        <begin position="1"/>
        <end position="153"/>
    </location>
</feature>
<dbReference type="InterPro" id="IPR016181">
    <property type="entry name" value="Acyl_CoA_acyltransferase"/>
</dbReference>
<dbReference type="AlphaFoldDB" id="A0A450XLI7"/>
<dbReference type="InterPro" id="IPR000182">
    <property type="entry name" value="GNAT_dom"/>
</dbReference>
<protein>
    <submittedName>
        <fullName evidence="2">Acetyltransferase (GNAT) domain-containing protein</fullName>
    </submittedName>
</protein>
<organism evidence="2">
    <name type="scientific">Candidatus Kentrum sp. MB</name>
    <dbReference type="NCBI Taxonomy" id="2138164"/>
    <lineage>
        <taxon>Bacteria</taxon>
        <taxon>Pseudomonadati</taxon>
        <taxon>Pseudomonadota</taxon>
        <taxon>Gammaproteobacteria</taxon>
        <taxon>Candidatus Kentrum</taxon>
    </lineage>
</organism>
<evidence type="ECO:0000313" key="2">
    <source>
        <dbReference type="EMBL" id="VFK30137.1"/>
    </source>
</evidence>
<evidence type="ECO:0000313" key="4">
    <source>
        <dbReference type="EMBL" id="VFK77111.1"/>
    </source>
</evidence>
<keyword evidence="2" id="KW-0808">Transferase</keyword>
<dbReference type="InterPro" id="IPR053144">
    <property type="entry name" value="Acetyltransferase_Butenolide"/>
</dbReference>
<evidence type="ECO:0000259" key="1">
    <source>
        <dbReference type="PROSITE" id="PS51186"/>
    </source>
</evidence>
<dbReference type="PANTHER" id="PTHR43233">
    <property type="entry name" value="FAMILY N-ACETYLTRANSFERASE, PUTATIVE (AFU_ORTHOLOGUE AFUA_6G03350)-RELATED"/>
    <property type="match status" value="1"/>
</dbReference>
<dbReference type="EMBL" id="CAADFQ010000103">
    <property type="protein sequence ID" value="VFK35178.1"/>
    <property type="molecule type" value="Genomic_DNA"/>
</dbReference>